<evidence type="ECO:0000256" key="1">
    <source>
        <dbReference type="ARBA" id="ARBA00023015"/>
    </source>
</evidence>
<dbReference type="PROSITE" id="PS50848">
    <property type="entry name" value="START"/>
    <property type="match status" value="2"/>
</dbReference>
<sequence>MGGMTAEFHAPTPLVPTRESYFARYCKKLGSDTWAVVDVSLEKLFQFPSRNFRRQPSGCLIQEMPDGWSNVIWVEHVEVDNSLVHNMFEPLGRRSLLKLSERMVRSFFRENTSACSENKWMSLPWPTSGAENIRISMKSSTGDPGRPPVFSFLRDEKCRSEWWDMLAFQHEFHEYAYFTIGENPGNRVSILRSMNDKTNEVEIFYLQASYTDSMESYVVYAPIDAYAMTDLINGGNPDYVAILPSGFSILPDKPMHQDETGGSLLTIAFHIALGASTEEHMSPHQHLNVGHKILETTLSSIKEGLEFMTRSRLSQFKILDYNVTWCFGVHMFSAENGWKKEDQAQSYFSSGVDDHLKNVNDSENFVGPTTNDPDIQRVFKLMEVCARSAGKMTKVRGLLRIRIDSNPENDLDHNDLPQPIASPQGSSTRGNSQIWDADVSKIKISERASDAIEELLSLALAQYPLWQVDKENNTEMLSDVEYMRMVKEQWSLAFSNIVSKATLVGVLASTGVERHYDGTLQLMTVACGELLMCHRKRCPNFHQETFEDDHQAPLVTSGFAFCARRWVNTLIQHFQWSATVRAPNSLPIVAFSERMVKSFFMDISASRENKWMPFPVSGADIMMSTKSSTDDHGRFQVPQQCSLLPSTFQPQWDIYGRNHRFDERAYISNGDNPENGVSILRAINDETKKLKALYMQESYTASTGSYIVYAPFDYEHAGNELMKDECRDHITILPSGFSILPDRSIHRDETGGSLLTIAFHVVAKSPTDEHEPSNQLGLLMHNIIAKTVMSIKEALGFSDLQSND</sequence>
<keyword evidence="5" id="KW-0539">Nucleus</keyword>
<dbReference type="GO" id="GO:0008289">
    <property type="term" value="F:lipid binding"/>
    <property type="evidence" value="ECO:0007669"/>
    <property type="project" value="InterPro"/>
</dbReference>
<protein>
    <submittedName>
        <fullName evidence="8">Protodermal factor 2</fullName>
    </submittedName>
</protein>
<dbReference type="PANTHER" id="PTHR45654">
    <property type="entry name" value="HOMEOBOX-LEUCINE ZIPPER PROTEIN MERISTEM L1"/>
    <property type="match status" value="1"/>
</dbReference>
<evidence type="ECO:0000256" key="2">
    <source>
        <dbReference type="ARBA" id="ARBA00023125"/>
    </source>
</evidence>
<name>A0A4Y1RCH7_PRUDU</name>
<keyword evidence="4" id="KW-0804">Transcription</keyword>
<evidence type="ECO:0000259" key="7">
    <source>
        <dbReference type="PROSITE" id="PS50848"/>
    </source>
</evidence>
<feature type="domain" description="START" evidence="7">
    <location>
        <begin position="1"/>
        <end position="98"/>
    </location>
</feature>
<evidence type="ECO:0000256" key="5">
    <source>
        <dbReference type="ARBA" id="ARBA00023242"/>
    </source>
</evidence>
<accession>A0A4Y1RCH7</accession>
<dbReference type="InterPro" id="IPR057993">
    <property type="entry name" value="HD-Zip_IV_C"/>
</dbReference>
<evidence type="ECO:0000256" key="4">
    <source>
        <dbReference type="ARBA" id="ARBA00023163"/>
    </source>
</evidence>
<keyword evidence="2" id="KW-0238">DNA-binding</keyword>
<gene>
    <name evidence="8" type="ORF">Prudu_012355</name>
</gene>
<dbReference type="PANTHER" id="PTHR45654:SF48">
    <property type="entry name" value="START DOMAIN-CONTAINING PROTEIN"/>
    <property type="match status" value="1"/>
</dbReference>
<dbReference type="SUPFAM" id="SSF55961">
    <property type="entry name" value="Bet v1-like"/>
    <property type="match status" value="2"/>
</dbReference>
<evidence type="ECO:0000313" key="8">
    <source>
        <dbReference type="EMBL" id="BBH01941.1"/>
    </source>
</evidence>
<dbReference type="InterPro" id="IPR002913">
    <property type="entry name" value="START_lipid-bd_dom"/>
</dbReference>
<evidence type="ECO:0000256" key="6">
    <source>
        <dbReference type="SAM" id="MobiDB-lite"/>
    </source>
</evidence>
<feature type="region of interest" description="Disordered" evidence="6">
    <location>
        <begin position="408"/>
        <end position="432"/>
    </location>
</feature>
<feature type="domain" description="START" evidence="7">
    <location>
        <begin position="437"/>
        <end position="630"/>
    </location>
</feature>
<dbReference type="Pfam" id="PF25797">
    <property type="entry name" value="PDF2_C"/>
    <property type="match status" value="2"/>
</dbReference>
<evidence type="ECO:0000256" key="3">
    <source>
        <dbReference type="ARBA" id="ARBA00023155"/>
    </source>
</evidence>
<organism evidence="8">
    <name type="scientific">Prunus dulcis</name>
    <name type="common">Almond</name>
    <name type="synonym">Amygdalus dulcis</name>
    <dbReference type="NCBI Taxonomy" id="3755"/>
    <lineage>
        <taxon>Eukaryota</taxon>
        <taxon>Viridiplantae</taxon>
        <taxon>Streptophyta</taxon>
        <taxon>Embryophyta</taxon>
        <taxon>Tracheophyta</taxon>
        <taxon>Spermatophyta</taxon>
        <taxon>Magnoliopsida</taxon>
        <taxon>eudicotyledons</taxon>
        <taxon>Gunneridae</taxon>
        <taxon>Pentapetalae</taxon>
        <taxon>rosids</taxon>
        <taxon>fabids</taxon>
        <taxon>Rosales</taxon>
        <taxon>Rosaceae</taxon>
        <taxon>Amygdaloideae</taxon>
        <taxon>Amygdaleae</taxon>
        <taxon>Prunus</taxon>
    </lineage>
</organism>
<proteinExistence type="predicted"/>
<feature type="compositionally biased region" description="Polar residues" evidence="6">
    <location>
        <begin position="421"/>
        <end position="432"/>
    </location>
</feature>
<reference evidence="8" key="1">
    <citation type="journal article" date="2019" name="Science">
        <title>Mutation of a bHLH transcription factor allowed almond domestication.</title>
        <authorList>
            <person name="Sanchez-Perez R."/>
            <person name="Pavan S."/>
            <person name="Mazzeo R."/>
            <person name="Moldovan C."/>
            <person name="Aiese Cigliano R."/>
            <person name="Del Cueto J."/>
            <person name="Ricciardi F."/>
            <person name="Lotti C."/>
            <person name="Ricciardi L."/>
            <person name="Dicenta F."/>
            <person name="Lopez-Marques R.L."/>
            <person name="Lindberg Moller B."/>
        </authorList>
    </citation>
    <scope>NUCLEOTIDE SEQUENCE</scope>
</reference>
<dbReference type="AlphaFoldDB" id="A0A4Y1RCH7"/>
<dbReference type="EMBL" id="AP019300">
    <property type="protein sequence ID" value="BBH01941.1"/>
    <property type="molecule type" value="Genomic_DNA"/>
</dbReference>
<keyword evidence="3" id="KW-0371">Homeobox</keyword>
<dbReference type="GO" id="GO:0003677">
    <property type="term" value="F:DNA binding"/>
    <property type="evidence" value="ECO:0007669"/>
    <property type="project" value="UniProtKB-KW"/>
</dbReference>
<keyword evidence="1" id="KW-0805">Transcription regulation</keyword>
<dbReference type="InterPro" id="IPR042160">
    <property type="entry name" value="HD-Zip_IV"/>
</dbReference>